<dbReference type="PANTHER" id="PTHR31836">
    <property type="match status" value="1"/>
</dbReference>
<evidence type="ECO:0000313" key="5">
    <source>
        <dbReference type="Proteomes" id="UP000177798"/>
    </source>
</evidence>
<evidence type="ECO:0008006" key="6">
    <source>
        <dbReference type="Google" id="ProtNLM"/>
    </source>
</evidence>
<accession>A0A1D9Q408</accession>
<dbReference type="KEGG" id="ssl:SS1G_06144"/>
<feature type="transmembrane region" description="Helical" evidence="3">
    <location>
        <begin position="80"/>
        <end position="105"/>
    </location>
</feature>
<keyword evidence="3" id="KW-0812">Transmembrane</keyword>
<dbReference type="VEuPathDB" id="FungiDB:sscle_05g044540"/>
<dbReference type="EMBL" id="CP017818">
    <property type="protein sequence ID" value="APA09684.1"/>
    <property type="molecule type" value="Genomic_DNA"/>
</dbReference>
<reference evidence="5" key="1">
    <citation type="journal article" date="2017" name="Genome Biol. Evol.">
        <title>The complete genome sequence of the phytopathogenic fungus Sclerotinia sclerotiorum reveals insights into the genome architecture of broad host range pathogens.</title>
        <authorList>
            <person name="Derbyshire M."/>
            <person name="Denton-Giles M."/>
            <person name="Hegedus D."/>
            <person name="Seifbarghy S."/>
            <person name="Rollins J."/>
            <person name="van Kan J."/>
            <person name="Seidl M.F."/>
            <person name="Faino L."/>
            <person name="Mbengue M."/>
            <person name="Navaud O."/>
            <person name="Raffaele S."/>
            <person name="Hammond-Kosack K."/>
            <person name="Heard S."/>
            <person name="Oliver R."/>
        </authorList>
    </citation>
    <scope>NUCLEOTIDE SEQUENCE [LARGE SCALE GENOMIC DNA]</scope>
    <source>
        <strain evidence="5">ATCC 18683 / 1980 / Ss-1</strain>
    </source>
</reference>
<keyword evidence="3" id="KW-1133">Transmembrane helix</keyword>
<dbReference type="OrthoDB" id="623670at2759"/>
<organism evidence="4 5">
    <name type="scientific">Sclerotinia sclerotiorum (strain ATCC 18683 / 1980 / Ss-1)</name>
    <name type="common">White mold</name>
    <name type="synonym">Whetzelinia sclerotiorum</name>
    <dbReference type="NCBI Taxonomy" id="665079"/>
    <lineage>
        <taxon>Eukaryota</taxon>
        <taxon>Fungi</taxon>
        <taxon>Dikarya</taxon>
        <taxon>Ascomycota</taxon>
        <taxon>Pezizomycotina</taxon>
        <taxon>Leotiomycetes</taxon>
        <taxon>Helotiales</taxon>
        <taxon>Sclerotiniaceae</taxon>
        <taxon>Sclerotinia</taxon>
    </lineage>
</organism>
<dbReference type="RefSeq" id="XP_001593222.1">
    <property type="nucleotide sequence ID" value="XM_001593172.1"/>
</dbReference>
<feature type="region of interest" description="Disordered" evidence="2">
    <location>
        <begin position="1"/>
        <end position="26"/>
    </location>
</feature>
<proteinExistence type="predicted"/>
<keyword evidence="1" id="KW-0732">Signal</keyword>
<evidence type="ECO:0000256" key="2">
    <source>
        <dbReference type="SAM" id="MobiDB-lite"/>
    </source>
</evidence>
<evidence type="ECO:0000256" key="3">
    <source>
        <dbReference type="SAM" id="Phobius"/>
    </source>
</evidence>
<name>A0A1D9Q408_SCLS1</name>
<dbReference type="InterPro" id="IPR051477">
    <property type="entry name" value="Expansin_CellWall"/>
</dbReference>
<dbReference type="OMA" id="CQDASHL"/>
<dbReference type="AlphaFoldDB" id="A0A1D9Q408"/>
<evidence type="ECO:0000256" key="1">
    <source>
        <dbReference type="ARBA" id="ARBA00022729"/>
    </source>
</evidence>
<dbReference type="CDD" id="cd22191">
    <property type="entry name" value="DPBB_RlpA_EXP_N-like"/>
    <property type="match status" value="1"/>
</dbReference>
<dbReference type="Gene3D" id="2.40.40.10">
    <property type="entry name" value="RlpA-like domain"/>
    <property type="match status" value="1"/>
</dbReference>
<dbReference type="InterPro" id="IPR036908">
    <property type="entry name" value="RlpA-like_sf"/>
</dbReference>
<dbReference type="SUPFAM" id="SSF50685">
    <property type="entry name" value="Barwin-like endoglucanases"/>
    <property type="match status" value="1"/>
</dbReference>
<gene>
    <name evidence="4" type="ORF">sscle_05g044540</name>
</gene>
<dbReference type="PANTHER" id="PTHR31836:SF27">
    <property type="entry name" value="RLPA-LIKE PROTEIN DOUBLE-PSI BETA-BARREL DOMAIN-CONTAINING PROTEIN"/>
    <property type="match status" value="1"/>
</dbReference>
<sequence>MATTIHETPEWETPTPKQSFLSKHNPFSKPKSILPTTKEGSSQSLGHAAAIGTFGKPTLIERFNRVLPGNRTYFGRSRKVFLLIVGGIIVLLLVLILGLGLGLGLKHSSSKALPLPSHGGVFTGDLTYYAPGLGACGITSSSTESICAVSHIIFDAASTSSNPNANPLCGKKIRITRQKDSGTGNNTVDVTVVDRCVGCKAEDLDLSITVFEKLALESQGRVTGSWAWLQ</sequence>
<keyword evidence="3" id="KW-0472">Membrane</keyword>
<protein>
    <recommendedName>
        <fullName evidence="6">RlpA-like protein double-psi beta-barrel domain-containing protein</fullName>
    </recommendedName>
</protein>
<dbReference type="Proteomes" id="UP000177798">
    <property type="component" value="Chromosome 5"/>
</dbReference>
<evidence type="ECO:0000313" key="4">
    <source>
        <dbReference type="EMBL" id="APA09684.1"/>
    </source>
</evidence>